<dbReference type="AlphaFoldDB" id="A0A0F9BJJ2"/>
<dbReference type="EMBL" id="LAZR01051723">
    <property type="protein sequence ID" value="KKK84556.1"/>
    <property type="molecule type" value="Genomic_DNA"/>
</dbReference>
<organism evidence="1">
    <name type="scientific">marine sediment metagenome</name>
    <dbReference type="NCBI Taxonomy" id="412755"/>
    <lineage>
        <taxon>unclassified sequences</taxon>
        <taxon>metagenomes</taxon>
        <taxon>ecological metagenomes</taxon>
    </lineage>
</organism>
<comment type="caution">
    <text evidence="1">The sequence shown here is derived from an EMBL/GenBank/DDBJ whole genome shotgun (WGS) entry which is preliminary data.</text>
</comment>
<sequence>MAESLELLSEILDKLIETQVQTAQVTAELKNAVEDNNQHLKELHEMLVKVNDHFFNGFRQELKEAIAESMQHIEQNLDVKSRLSKEESG</sequence>
<proteinExistence type="predicted"/>
<evidence type="ECO:0000313" key="1">
    <source>
        <dbReference type="EMBL" id="KKK84556.1"/>
    </source>
</evidence>
<name>A0A0F9BJJ2_9ZZZZ</name>
<accession>A0A0F9BJJ2</accession>
<gene>
    <name evidence="1" type="ORF">LCGC14_2782150</name>
</gene>
<reference evidence="1" key="1">
    <citation type="journal article" date="2015" name="Nature">
        <title>Complex archaea that bridge the gap between prokaryotes and eukaryotes.</title>
        <authorList>
            <person name="Spang A."/>
            <person name="Saw J.H."/>
            <person name="Jorgensen S.L."/>
            <person name="Zaremba-Niedzwiedzka K."/>
            <person name="Martijn J."/>
            <person name="Lind A.E."/>
            <person name="van Eijk R."/>
            <person name="Schleper C."/>
            <person name="Guy L."/>
            <person name="Ettema T.J."/>
        </authorList>
    </citation>
    <scope>NUCLEOTIDE SEQUENCE</scope>
</reference>
<feature type="non-terminal residue" evidence="1">
    <location>
        <position position="89"/>
    </location>
</feature>
<protein>
    <submittedName>
        <fullName evidence="1">Uncharacterized protein</fullName>
    </submittedName>
</protein>